<evidence type="ECO:0000256" key="6">
    <source>
        <dbReference type="ARBA" id="ARBA00023010"/>
    </source>
</evidence>
<evidence type="ECO:0000256" key="4">
    <source>
        <dbReference type="ARBA" id="ARBA00022927"/>
    </source>
</evidence>
<keyword evidence="6" id="KW-0811">Translocation</keyword>
<keyword evidence="7" id="KW-0472">Membrane</keyword>
<dbReference type="InterPro" id="IPR054384">
    <property type="entry name" value="SecDF_P1_head"/>
</dbReference>
<evidence type="ECO:0000256" key="7">
    <source>
        <dbReference type="ARBA" id="ARBA00023136"/>
    </source>
</evidence>
<evidence type="ECO:0000256" key="3">
    <source>
        <dbReference type="ARBA" id="ARBA00022692"/>
    </source>
</evidence>
<dbReference type="PANTHER" id="PTHR30081">
    <property type="entry name" value="PROTEIN-EXPORT MEMBRANE PROTEIN SEC"/>
    <property type="match status" value="1"/>
</dbReference>
<dbReference type="Gene3D" id="3.30.1360.200">
    <property type="match status" value="1"/>
</dbReference>
<reference evidence="9" key="1">
    <citation type="submission" date="2024-07" db="EMBL/GenBank/DDBJ databases">
        <authorList>
            <person name="Yu S.T."/>
        </authorList>
    </citation>
    <scope>NUCLEOTIDE SEQUENCE</scope>
    <source>
        <strain evidence="9">R21</strain>
    </source>
</reference>
<proteinExistence type="predicted"/>
<accession>A0AB39PBD0</accession>
<dbReference type="InterPro" id="IPR022813">
    <property type="entry name" value="SecD/SecF_arch_bac"/>
</dbReference>
<evidence type="ECO:0000313" key="9">
    <source>
        <dbReference type="EMBL" id="XDQ27752.1"/>
    </source>
</evidence>
<keyword evidence="2" id="KW-1003">Cell membrane</keyword>
<evidence type="ECO:0000256" key="5">
    <source>
        <dbReference type="ARBA" id="ARBA00022989"/>
    </source>
</evidence>
<feature type="domain" description="SecDF P1 head subdomain" evidence="8">
    <location>
        <begin position="73"/>
        <end position="181"/>
    </location>
</feature>
<dbReference type="RefSeq" id="WP_369235137.1">
    <property type="nucleotide sequence ID" value="NZ_CP163435.1"/>
</dbReference>
<dbReference type="Pfam" id="PF22599">
    <property type="entry name" value="SecDF_P1_head"/>
    <property type="match status" value="1"/>
</dbReference>
<dbReference type="PANTHER" id="PTHR30081:SF1">
    <property type="entry name" value="PROTEIN TRANSLOCASE SUBUNIT SECD"/>
    <property type="match status" value="1"/>
</dbReference>
<organism evidence="9">
    <name type="scientific">Streptomyces sp. R21</name>
    <dbReference type="NCBI Taxonomy" id="3238627"/>
    <lineage>
        <taxon>Bacteria</taxon>
        <taxon>Bacillati</taxon>
        <taxon>Actinomycetota</taxon>
        <taxon>Actinomycetes</taxon>
        <taxon>Kitasatosporales</taxon>
        <taxon>Streptomycetaceae</taxon>
        <taxon>Streptomyces</taxon>
    </lineage>
</organism>
<keyword evidence="4" id="KW-0653">Protein transport</keyword>
<keyword evidence="3" id="KW-0812">Transmembrane</keyword>
<evidence type="ECO:0000256" key="1">
    <source>
        <dbReference type="ARBA" id="ARBA00022448"/>
    </source>
</evidence>
<keyword evidence="1" id="KW-0813">Transport</keyword>
<sequence>MTGVEVTVTSGDIVATQAGDSEEALKSLGQTAELAFRPVKAELPVKKKVECRSRVPEAPDAFTACGKGDNALTKYVLDPVAVPGTDVSAAKATFDKNSAAGWMVELQFTSVGAKRFADVTGRLAQQQSPANQFAIVLDDTVLSSPFVSQKLTGGEAQISGTFTQSSARELAAQLNTGALPVRLKVSSVTRLPAD</sequence>
<protein>
    <submittedName>
        <fullName evidence="9">Preprotein translocase subunit SecD</fullName>
    </submittedName>
</protein>
<evidence type="ECO:0000259" key="8">
    <source>
        <dbReference type="Pfam" id="PF22599"/>
    </source>
</evidence>
<name>A0AB39PBD0_9ACTN</name>
<dbReference type="GO" id="GO:0005886">
    <property type="term" value="C:plasma membrane"/>
    <property type="evidence" value="ECO:0007669"/>
    <property type="project" value="TreeGrafter"/>
</dbReference>
<evidence type="ECO:0000256" key="2">
    <source>
        <dbReference type="ARBA" id="ARBA00022475"/>
    </source>
</evidence>
<gene>
    <name evidence="9" type="primary">secD</name>
    <name evidence="9" type="ORF">AB5J56_24980</name>
</gene>
<dbReference type="EMBL" id="CP163435">
    <property type="protein sequence ID" value="XDQ27752.1"/>
    <property type="molecule type" value="Genomic_DNA"/>
</dbReference>
<keyword evidence="5" id="KW-1133">Transmembrane helix</keyword>
<dbReference type="GO" id="GO:0015031">
    <property type="term" value="P:protein transport"/>
    <property type="evidence" value="ECO:0007669"/>
    <property type="project" value="UniProtKB-KW"/>
</dbReference>
<dbReference type="AlphaFoldDB" id="A0AB39PBD0"/>